<dbReference type="GO" id="GO:0008418">
    <property type="term" value="F:protein-N-terminal asparagine amidohydrolase activity"/>
    <property type="evidence" value="ECO:0007669"/>
    <property type="project" value="InterPro"/>
</dbReference>
<reference evidence="2" key="3">
    <citation type="submission" date="2015-06" db="UniProtKB">
        <authorList>
            <consortium name="EnsemblProtists"/>
        </authorList>
    </citation>
    <scope>IDENTIFICATION</scope>
</reference>
<dbReference type="InterPro" id="IPR026750">
    <property type="entry name" value="NTAN1"/>
</dbReference>
<accession>L1JBW9</accession>
<protein>
    <submittedName>
        <fullName evidence="1 2">Uncharacterized protein</fullName>
    </submittedName>
</protein>
<dbReference type="PaxDb" id="55529-EKX45772"/>
<gene>
    <name evidence="1" type="ORF">GUITHDRAFT_152563</name>
</gene>
<evidence type="ECO:0000313" key="1">
    <source>
        <dbReference type="EMBL" id="EKX45772.1"/>
    </source>
</evidence>
<keyword evidence="3" id="KW-1185">Reference proteome</keyword>
<dbReference type="KEGG" id="gtt:GUITHDRAFT_152563"/>
<proteinExistence type="predicted"/>
<dbReference type="AlphaFoldDB" id="L1JBW9"/>
<dbReference type="PANTHER" id="PTHR12498:SF0">
    <property type="entry name" value="PROTEIN N-TERMINAL ASPARAGINE AMIDOHYDROLASE"/>
    <property type="match status" value="1"/>
</dbReference>
<evidence type="ECO:0000313" key="2">
    <source>
        <dbReference type="EnsemblProtists" id="EKX45772"/>
    </source>
</evidence>
<dbReference type="EMBL" id="JH992997">
    <property type="protein sequence ID" value="EKX45772.1"/>
    <property type="molecule type" value="Genomic_DNA"/>
</dbReference>
<name>L1JBW9_GUITC</name>
<dbReference type="RefSeq" id="XP_005832752.1">
    <property type="nucleotide sequence ID" value="XM_005832695.1"/>
</dbReference>
<dbReference type="EnsemblProtists" id="EKX45772">
    <property type="protein sequence ID" value="EKX45772"/>
    <property type="gene ID" value="GUITHDRAFT_152563"/>
</dbReference>
<dbReference type="PANTHER" id="PTHR12498">
    <property type="entry name" value="N-TERMINAL ASPARAGINE AMIDOHYDROLASE"/>
    <property type="match status" value="1"/>
</dbReference>
<dbReference type="Pfam" id="PF14736">
    <property type="entry name" value="N_Asn_amidohyd"/>
    <property type="match status" value="1"/>
</dbReference>
<sequence length="314" mass="34976">MVGGEALGGPIMKKILTTPCLMRSAQEFSAQEVKRVGKDQKSVCILQSESAAACSDDEMLIGSCDATTCLIVFVVCNYGVSVLHLDDGTCGDEDYLQKGIRFVDSEADLYMVGSYAEPSYHSKNVLSAALSFFEQCRATFNLVLAFVDAVNTQEKVVNGVAIPAPRITGACMNPVTRKIFPADFVDHGPKYVERRMRCMLSAPNSDVYDFERRRFRFEPWPFSLSSHAVQRYRKYVELDDASLLRCTSTSPEVEKDEYADDMREMFQTLIDNPSSDKLFGPRLEVAMFEWRNDGWAIVASGEMESSSAVIMQAA</sequence>
<reference evidence="3" key="2">
    <citation type="submission" date="2012-11" db="EMBL/GenBank/DDBJ databases">
        <authorList>
            <person name="Kuo A."/>
            <person name="Curtis B.A."/>
            <person name="Tanifuji G."/>
            <person name="Burki F."/>
            <person name="Gruber A."/>
            <person name="Irimia M."/>
            <person name="Maruyama S."/>
            <person name="Arias M.C."/>
            <person name="Ball S.G."/>
            <person name="Gile G.H."/>
            <person name="Hirakawa Y."/>
            <person name="Hopkins J.F."/>
            <person name="Rensing S.A."/>
            <person name="Schmutz J."/>
            <person name="Symeonidi A."/>
            <person name="Elias M."/>
            <person name="Eveleigh R.J."/>
            <person name="Herman E.K."/>
            <person name="Klute M.J."/>
            <person name="Nakayama T."/>
            <person name="Obornik M."/>
            <person name="Reyes-Prieto A."/>
            <person name="Armbrust E.V."/>
            <person name="Aves S.J."/>
            <person name="Beiko R.G."/>
            <person name="Coutinho P."/>
            <person name="Dacks J.B."/>
            <person name="Durnford D.G."/>
            <person name="Fast N.M."/>
            <person name="Green B.R."/>
            <person name="Grisdale C."/>
            <person name="Hempe F."/>
            <person name="Henrissat B."/>
            <person name="Hoppner M.P."/>
            <person name="Ishida K.-I."/>
            <person name="Kim E."/>
            <person name="Koreny L."/>
            <person name="Kroth P.G."/>
            <person name="Liu Y."/>
            <person name="Malik S.-B."/>
            <person name="Maier U.G."/>
            <person name="McRose D."/>
            <person name="Mock T."/>
            <person name="Neilson J.A."/>
            <person name="Onodera N.T."/>
            <person name="Poole A.M."/>
            <person name="Pritham E.J."/>
            <person name="Richards T.A."/>
            <person name="Rocap G."/>
            <person name="Roy S.W."/>
            <person name="Sarai C."/>
            <person name="Schaack S."/>
            <person name="Shirato S."/>
            <person name="Slamovits C.H."/>
            <person name="Spencer D.F."/>
            <person name="Suzuki S."/>
            <person name="Worden A.Z."/>
            <person name="Zauner S."/>
            <person name="Barry K."/>
            <person name="Bell C."/>
            <person name="Bharti A.K."/>
            <person name="Crow J.A."/>
            <person name="Grimwood J."/>
            <person name="Kramer R."/>
            <person name="Lindquist E."/>
            <person name="Lucas S."/>
            <person name="Salamov A."/>
            <person name="McFadden G.I."/>
            <person name="Lane C.E."/>
            <person name="Keeling P.J."/>
            <person name="Gray M.W."/>
            <person name="Grigoriev I.V."/>
            <person name="Archibald J.M."/>
        </authorList>
    </citation>
    <scope>NUCLEOTIDE SEQUENCE</scope>
    <source>
        <strain evidence="3">CCMP2712</strain>
    </source>
</reference>
<dbReference type="GO" id="GO:0006511">
    <property type="term" value="P:ubiquitin-dependent protein catabolic process"/>
    <property type="evidence" value="ECO:0007669"/>
    <property type="project" value="TreeGrafter"/>
</dbReference>
<dbReference type="Proteomes" id="UP000011087">
    <property type="component" value="Unassembled WGS sequence"/>
</dbReference>
<evidence type="ECO:0000313" key="3">
    <source>
        <dbReference type="Proteomes" id="UP000011087"/>
    </source>
</evidence>
<dbReference type="STRING" id="905079.L1JBW9"/>
<dbReference type="HOGENOM" id="CLU_886945_0_0_1"/>
<organism evidence="1">
    <name type="scientific">Guillardia theta (strain CCMP2712)</name>
    <name type="common">Cryptophyte</name>
    <dbReference type="NCBI Taxonomy" id="905079"/>
    <lineage>
        <taxon>Eukaryota</taxon>
        <taxon>Cryptophyceae</taxon>
        <taxon>Pyrenomonadales</taxon>
        <taxon>Geminigeraceae</taxon>
        <taxon>Guillardia</taxon>
    </lineage>
</organism>
<reference evidence="1 3" key="1">
    <citation type="journal article" date="2012" name="Nature">
        <title>Algal genomes reveal evolutionary mosaicism and the fate of nucleomorphs.</title>
        <authorList>
            <consortium name="DOE Joint Genome Institute"/>
            <person name="Curtis B.A."/>
            <person name="Tanifuji G."/>
            <person name="Burki F."/>
            <person name="Gruber A."/>
            <person name="Irimia M."/>
            <person name="Maruyama S."/>
            <person name="Arias M.C."/>
            <person name="Ball S.G."/>
            <person name="Gile G.H."/>
            <person name="Hirakawa Y."/>
            <person name="Hopkins J.F."/>
            <person name="Kuo A."/>
            <person name="Rensing S.A."/>
            <person name="Schmutz J."/>
            <person name="Symeonidi A."/>
            <person name="Elias M."/>
            <person name="Eveleigh R.J."/>
            <person name="Herman E.K."/>
            <person name="Klute M.J."/>
            <person name="Nakayama T."/>
            <person name="Obornik M."/>
            <person name="Reyes-Prieto A."/>
            <person name="Armbrust E.V."/>
            <person name="Aves S.J."/>
            <person name="Beiko R.G."/>
            <person name="Coutinho P."/>
            <person name="Dacks J.B."/>
            <person name="Durnford D.G."/>
            <person name="Fast N.M."/>
            <person name="Green B.R."/>
            <person name="Grisdale C.J."/>
            <person name="Hempel F."/>
            <person name="Henrissat B."/>
            <person name="Hoppner M.P."/>
            <person name="Ishida K."/>
            <person name="Kim E."/>
            <person name="Koreny L."/>
            <person name="Kroth P.G."/>
            <person name="Liu Y."/>
            <person name="Malik S.B."/>
            <person name="Maier U.G."/>
            <person name="McRose D."/>
            <person name="Mock T."/>
            <person name="Neilson J.A."/>
            <person name="Onodera N.T."/>
            <person name="Poole A.M."/>
            <person name="Pritham E.J."/>
            <person name="Richards T.A."/>
            <person name="Rocap G."/>
            <person name="Roy S.W."/>
            <person name="Sarai C."/>
            <person name="Schaack S."/>
            <person name="Shirato S."/>
            <person name="Slamovits C.H."/>
            <person name="Spencer D.F."/>
            <person name="Suzuki S."/>
            <person name="Worden A.Z."/>
            <person name="Zauner S."/>
            <person name="Barry K."/>
            <person name="Bell C."/>
            <person name="Bharti A.K."/>
            <person name="Crow J.A."/>
            <person name="Grimwood J."/>
            <person name="Kramer R."/>
            <person name="Lindquist E."/>
            <person name="Lucas S."/>
            <person name="Salamov A."/>
            <person name="McFadden G.I."/>
            <person name="Lane C.E."/>
            <person name="Keeling P.J."/>
            <person name="Gray M.W."/>
            <person name="Grigoriev I.V."/>
            <person name="Archibald J.M."/>
        </authorList>
    </citation>
    <scope>NUCLEOTIDE SEQUENCE</scope>
    <source>
        <strain evidence="1 3">CCMP2712</strain>
    </source>
</reference>
<dbReference type="OMA" id="IELQLAC"/>
<dbReference type="OrthoDB" id="539995at2759"/>
<dbReference type="GO" id="GO:0005634">
    <property type="term" value="C:nucleus"/>
    <property type="evidence" value="ECO:0007669"/>
    <property type="project" value="TreeGrafter"/>
</dbReference>
<dbReference type="GeneID" id="17302407"/>